<name>A0A6A3BIG9_HIBSY</name>
<sequence>MPLTTSSSFGNSKGEKWLAFRDDGKYSAADFAKATSEKVSSVLSLQENSWNPFEKEQAFKRRTCFVIRMGLSALKRDLTNLSLNDGSPIVGKRCCLSDSKASRSSLFC</sequence>
<dbReference type="Proteomes" id="UP000436088">
    <property type="component" value="Unassembled WGS sequence"/>
</dbReference>
<protein>
    <submittedName>
        <fullName evidence="1">Uncharacterized protein</fullName>
    </submittedName>
</protein>
<dbReference type="GO" id="GO:0009507">
    <property type="term" value="C:chloroplast"/>
    <property type="evidence" value="ECO:0007669"/>
    <property type="project" value="TreeGrafter"/>
</dbReference>
<reference evidence="1" key="1">
    <citation type="submission" date="2019-09" db="EMBL/GenBank/DDBJ databases">
        <title>Draft genome information of white flower Hibiscus syriacus.</title>
        <authorList>
            <person name="Kim Y.-M."/>
        </authorList>
    </citation>
    <scope>NUCLEOTIDE SEQUENCE [LARGE SCALE GENOMIC DNA]</scope>
    <source>
        <strain evidence="1">YM2019G1</strain>
    </source>
</reference>
<keyword evidence="2" id="KW-1185">Reference proteome</keyword>
<dbReference type="EMBL" id="VEPZ02000867">
    <property type="protein sequence ID" value="KAE8714832.1"/>
    <property type="molecule type" value="Genomic_DNA"/>
</dbReference>
<accession>A0A6A3BIG9</accession>
<dbReference type="PANTHER" id="PTHR36796">
    <property type="entry name" value="PROTEIN KINASE SUPERFAMILY PROTEIN"/>
    <property type="match status" value="1"/>
</dbReference>
<dbReference type="AlphaFoldDB" id="A0A6A3BIG9"/>
<evidence type="ECO:0000313" key="1">
    <source>
        <dbReference type="EMBL" id="KAE8714832.1"/>
    </source>
</evidence>
<dbReference type="PANTHER" id="PTHR36796:SF1">
    <property type="entry name" value="PROTEIN KINASE SUPERFAMILY PROTEIN"/>
    <property type="match status" value="1"/>
</dbReference>
<comment type="caution">
    <text evidence="1">The sequence shown here is derived from an EMBL/GenBank/DDBJ whole genome shotgun (WGS) entry which is preliminary data.</text>
</comment>
<proteinExistence type="predicted"/>
<gene>
    <name evidence="1" type="ORF">F3Y22_tig00110187pilonHSYRG00105</name>
</gene>
<evidence type="ECO:0000313" key="2">
    <source>
        <dbReference type="Proteomes" id="UP000436088"/>
    </source>
</evidence>
<organism evidence="1 2">
    <name type="scientific">Hibiscus syriacus</name>
    <name type="common">Rose of Sharon</name>
    <dbReference type="NCBI Taxonomy" id="106335"/>
    <lineage>
        <taxon>Eukaryota</taxon>
        <taxon>Viridiplantae</taxon>
        <taxon>Streptophyta</taxon>
        <taxon>Embryophyta</taxon>
        <taxon>Tracheophyta</taxon>
        <taxon>Spermatophyta</taxon>
        <taxon>Magnoliopsida</taxon>
        <taxon>eudicotyledons</taxon>
        <taxon>Gunneridae</taxon>
        <taxon>Pentapetalae</taxon>
        <taxon>rosids</taxon>
        <taxon>malvids</taxon>
        <taxon>Malvales</taxon>
        <taxon>Malvaceae</taxon>
        <taxon>Malvoideae</taxon>
        <taxon>Hibiscus</taxon>
    </lineage>
</organism>